<dbReference type="InterPro" id="IPR007269">
    <property type="entry name" value="ICMT_MeTrfase"/>
</dbReference>
<dbReference type="Pfam" id="PF04140">
    <property type="entry name" value="ICMT"/>
    <property type="match status" value="1"/>
</dbReference>
<accession>A0A8H3KSI3</accession>
<evidence type="ECO:0000256" key="2">
    <source>
        <dbReference type="ARBA" id="ARBA00022692"/>
    </source>
</evidence>
<name>A0A8H3KSI3_9GLOM</name>
<keyword evidence="5" id="KW-0808">Transferase</keyword>
<dbReference type="OrthoDB" id="422086at2759"/>
<sequence>MYSKTVALLIQAYFTSKVFTPPNKNLTVKKAVSTEGLTGMIFANILPKFLVTLNLLRTLVYIYMMYQQEIGSIPILPDRNYKFSDWNFIDIFCLLSAIGGSLLRLWCFKTLKEFFTFNVVIQKDHKLITDGPYSLLVHPAYTGGFLMAGASLRMWYQLFFYIPIYFNFGAPGQGKTLLLLIIGIQLILQIFSTHKRITHEEKELKKHFGKEWDVYFSQRKRLIPYIF</sequence>
<dbReference type="GO" id="GO:0005789">
    <property type="term" value="C:endoplasmic reticulum membrane"/>
    <property type="evidence" value="ECO:0007669"/>
    <property type="project" value="UniProtKB-SubCell"/>
</dbReference>
<gene>
    <name evidence="6" type="ORF">RCL2_000254000</name>
</gene>
<keyword evidence="3 5" id="KW-1133">Transmembrane helix</keyword>
<feature type="transmembrane region" description="Helical" evidence="5">
    <location>
        <begin position="176"/>
        <end position="192"/>
    </location>
</feature>
<feature type="transmembrane region" description="Helical" evidence="5">
    <location>
        <begin position="49"/>
        <end position="66"/>
    </location>
</feature>
<dbReference type="EC" id="2.1.1.100" evidence="5"/>
<evidence type="ECO:0000313" key="7">
    <source>
        <dbReference type="Proteomes" id="UP000615446"/>
    </source>
</evidence>
<dbReference type="PANTHER" id="PTHR12714">
    <property type="entry name" value="PROTEIN-S ISOPRENYLCYSTEINE O-METHYLTRANSFERASE"/>
    <property type="match status" value="1"/>
</dbReference>
<evidence type="ECO:0000256" key="5">
    <source>
        <dbReference type="RuleBase" id="RU362022"/>
    </source>
</evidence>
<keyword evidence="5" id="KW-0256">Endoplasmic reticulum</keyword>
<dbReference type="AlphaFoldDB" id="A0A8H3KSI3"/>
<keyword evidence="4 5" id="KW-0472">Membrane</keyword>
<reference evidence="6" key="1">
    <citation type="submission" date="2019-10" db="EMBL/GenBank/DDBJ databases">
        <title>Conservation and host-specific expression of non-tandemly repeated heterogenous ribosome RNA gene in arbuscular mycorrhizal fungi.</title>
        <authorList>
            <person name="Maeda T."/>
            <person name="Kobayashi Y."/>
            <person name="Nakagawa T."/>
            <person name="Ezawa T."/>
            <person name="Yamaguchi K."/>
            <person name="Bino T."/>
            <person name="Nishimoto Y."/>
            <person name="Shigenobu S."/>
            <person name="Kawaguchi M."/>
        </authorList>
    </citation>
    <scope>NUCLEOTIDE SEQUENCE</scope>
    <source>
        <strain evidence="6">HR1</strain>
    </source>
</reference>
<evidence type="ECO:0000256" key="4">
    <source>
        <dbReference type="ARBA" id="ARBA00023136"/>
    </source>
</evidence>
<comment type="subcellular location">
    <subcellularLocation>
        <location evidence="5">Endoplasmic reticulum membrane</location>
        <topology evidence="5">Multi-pass membrane protein</topology>
    </subcellularLocation>
    <subcellularLocation>
        <location evidence="1">Membrane</location>
        <topology evidence="1">Multi-pass membrane protein</topology>
    </subcellularLocation>
</comment>
<protein>
    <recommendedName>
        <fullName evidence="5">Protein-S-isoprenylcysteine O-methyltransferase</fullName>
        <ecNumber evidence="5">2.1.1.100</ecNumber>
    </recommendedName>
</protein>
<comment type="caution">
    <text evidence="6">The sequence shown here is derived from an EMBL/GenBank/DDBJ whole genome shotgun (WGS) entry which is preliminary data.</text>
</comment>
<comment type="catalytic activity">
    <reaction evidence="5">
        <text>[protein]-C-terminal S-[(2E,6E)-farnesyl]-L-cysteine + S-adenosyl-L-methionine = [protein]-C-terminal S-[(2E,6E)-farnesyl]-L-cysteine methyl ester + S-adenosyl-L-homocysteine</text>
        <dbReference type="Rhea" id="RHEA:21672"/>
        <dbReference type="Rhea" id="RHEA-COMP:12125"/>
        <dbReference type="Rhea" id="RHEA-COMP:12126"/>
        <dbReference type="ChEBI" id="CHEBI:57856"/>
        <dbReference type="ChEBI" id="CHEBI:59789"/>
        <dbReference type="ChEBI" id="CHEBI:90510"/>
        <dbReference type="ChEBI" id="CHEBI:90511"/>
        <dbReference type="EC" id="2.1.1.100"/>
    </reaction>
</comment>
<organism evidence="6 7">
    <name type="scientific">Rhizophagus clarus</name>
    <dbReference type="NCBI Taxonomy" id="94130"/>
    <lineage>
        <taxon>Eukaryota</taxon>
        <taxon>Fungi</taxon>
        <taxon>Fungi incertae sedis</taxon>
        <taxon>Mucoromycota</taxon>
        <taxon>Glomeromycotina</taxon>
        <taxon>Glomeromycetes</taxon>
        <taxon>Glomerales</taxon>
        <taxon>Glomeraceae</taxon>
        <taxon>Rhizophagus</taxon>
    </lineage>
</organism>
<dbReference type="Gene3D" id="1.20.120.1630">
    <property type="match status" value="1"/>
</dbReference>
<proteinExistence type="inferred from homology"/>
<comment type="similarity">
    <text evidence="5">Belongs to the class VI-like SAM-binding methyltransferase superfamily. Isoprenylcysteine carboxyl methyltransferase family.</text>
</comment>
<evidence type="ECO:0000256" key="3">
    <source>
        <dbReference type="ARBA" id="ARBA00022989"/>
    </source>
</evidence>
<dbReference type="Proteomes" id="UP000615446">
    <property type="component" value="Unassembled WGS sequence"/>
</dbReference>
<keyword evidence="5" id="KW-0489">Methyltransferase</keyword>
<dbReference type="GO" id="GO:0032259">
    <property type="term" value="P:methylation"/>
    <property type="evidence" value="ECO:0007669"/>
    <property type="project" value="UniProtKB-KW"/>
</dbReference>
<evidence type="ECO:0000313" key="6">
    <source>
        <dbReference type="EMBL" id="GES75083.1"/>
    </source>
</evidence>
<dbReference type="PANTHER" id="PTHR12714:SF9">
    <property type="entry name" value="PROTEIN-S-ISOPRENYLCYSTEINE O-METHYLTRANSFERASE"/>
    <property type="match status" value="1"/>
</dbReference>
<keyword evidence="2 5" id="KW-0812">Transmembrane</keyword>
<feature type="transmembrane region" description="Helical" evidence="5">
    <location>
        <begin position="133"/>
        <end position="156"/>
    </location>
</feature>
<dbReference type="EMBL" id="BLAL01000013">
    <property type="protein sequence ID" value="GES75083.1"/>
    <property type="molecule type" value="Genomic_DNA"/>
</dbReference>
<keyword evidence="5" id="KW-0949">S-adenosyl-L-methionine</keyword>
<feature type="transmembrane region" description="Helical" evidence="5">
    <location>
        <begin position="86"/>
        <end position="107"/>
    </location>
</feature>
<evidence type="ECO:0000256" key="1">
    <source>
        <dbReference type="ARBA" id="ARBA00004141"/>
    </source>
</evidence>
<dbReference type="GO" id="GO:0004671">
    <property type="term" value="F:protein C-terminal S-isoprenylcysteine carboxyl O-methyltransferase activity"/>
    <property type="evidence" value="ECO:0007669"/>
    <property type="project" value="UniProtKB-EC"/>
</dbReference>